<evidence type="ECO:0000256" key="2">
    <source>
        <dbReference type="PROSITE-ProRule" id="PRU00285"/>
    </source>
</evidence>
<evidence type="ECO:0000256" key="3">
    <source>
        <dbReference type="RuleBase" id="RU003616"/>
    </source>
</evidence>
<feature type="domain" description="SHSP" evidence="5">
    <location>
        <begin position="79"/>
        <end position="193"/>
    </location>
</feature>
<reference evidence="6 7" key="1">
    <citation type="journal article" date="2024" name="Nat. Commun.">
        <title>Phylogenomics reveals the evolutionary origins of lichenization in chlorophyte algae.</title>
        <authorList>
            <person name="Puginier C."/>
            <person name="Libourel C."/>
            <person name="Otte J."/>
            <person name="Skaloud P."/>
            <person name="Haon M."/>
            <person name="Grisel S."/>
            <person name="Petersen M."/>
            <person name="Berrin J.G."/>
            <person name="Delaux P.M."/>
            <person name="Dal Grande F."/>
            <person name="Keller J."/>
        </authorList>
    </citation>
    <scope>NUCLEOTIDE SEQUENCE [LARGE SCALE GENOMIC DNA]</scope>
    <source>
        <strain evidence="6 7">SAG 2145</strain>
    </source>
</reference>
<dbReference type="InterPro" id="IPR031107">
    <property type="entry name" value="Small_HSP"/>
</dbReference>
<feature type="region of interest" description="Disordered" evidence="4">
    <location>
        <begin position="120"/>
        <end position="141"/>
    </location>
</feature>
<sequence>MQSTMSLVQQPGLHSSKLNSRSGAQQLLSSLPARVAVRRAVVPPQAFVRGTCGMPFGAGRASQQILEQMLQDAATVGSAAVRDIDLPLAVDAVDEGEEYLFFADLPGVQRQDLKVQTKDNKLTISGKRDRSSEPQRDKKQRFERRFGRFSRQLRLPEDADCNSIKAKVDNGVLAVRIGKFTKLPGVEDVPIDF</sequence>
<evidence type="ECO:0000313" key="7">
    <source>
        <dbReference type="Proteomes" id="UP001438707"/>
    </source>
</evidence>
<accession>A0AAW1Q5M9</accession>
<protein>
    <recommendedName>
        <fullName evidence="5">SHSP domain-containing protein</fullName>
    </recommendedName>
</protein>
<dbReference type="InterPro" id="IPR002068">
    <property type="entry name" value="A-crystallin/Hsp20_dom"/>
</dbReference>
<keyword evidence="7" id="KW-1185">Reference proteome</keyword>
<evidence type="ECO:0000256" key="1">
    <source>
        <dbReference type="ARBA" id="ARBA00023016"/>
    </source>
</evidence>
<dbReference type="Pfam" id="PF00011">
    <property type="entry name" value="HSP20"/>
    <property type="match status" value="1"/>
</dbReference>
<dbReference type="PANTHER" id="PTHR11527">
    <property type="entry name" value="HEAT-SHOCK PROTEIN 20 FAMILY MEMBER"/>
    <property type="match status" value="1"/>
</dbReference>
<dbReference type="InterPro" id="IPR008978">
    <property type="entry name" value="HSP20-like_chaperone"/>
</dbReference>
<comment type="caution">
    <text evidence="6">The sequence shown here is derived from an EMBL/GenBank/DDBJ whole genome shotgun (WGS) entry which is preliminary data.</text>
</comment>
<evidence type="ECO:0000256" key="4">
    <source>
        <dbReference type="SAM" id="MobiDB-lite"/>
    </source>
</evidence>
<dbReference type="PROSITE" id="PS01031">
    <property type="entry name" value="SHSP"/>
    <property type="match status" value="1"/>
</dbReference>
<dbReference type="CDD" id="cd06464">
    <property type="entry name" value="ACD_sHsps-like"/>
    <property type="match status" value="1"/>
</dbReference>
<evidence type="ECO:0000259" key="5">
    <source>
        <dbReference type="PROSITE" id="PS01031"/>
    </source>
</evidence>
<proteinExistence type="inferred from homology"/>
<dbReference type="EMBL" id="JALJOS010000074">
    <property type="protein sequence ID" value="KAK9817344.1"/>
    <property type="molecule type" value="Genomic_DNA"/>
</dbReference>
<gene>
    <name evidence="6" type="ORF">WJX74_006521</name>
</gene>
<name>A0AAW1Q5M9_9CHLO</name>
<feature type="compositionally biased region" description="Basic and acidic residues" evidence="4">
    <location>
        <begin position="120"/>
        <end position="137"/>
    </location>
</feature>
<evidence type="ECO:0000313" key="6">
    <source>
        <dbReference type="EMBL" id="KAK9817344.1"/>
    </source>
</evidence>
<dbReference type="SUPFAM" id="SSF49764">
    <property type="entry name" value="HSP20-like chaperones"/>
    <property type="match status" value="1"/>
</dbReference>
<dbReference type="AlphaFoldDB" id="A0AAW1Q5M9"/>
<comment type="similarity">
    <text evidence="2 3">Belongs to the small heat shock protein (HSP20) family.</text>
</comment>
<dbReference type="Proteomes" id="UP001438707">
    <property type="component" value="Unassembled WGS sequence"/>
</dbReference>
<organism evidence="6 7">
    <name type="scientific">Apatococcus lobatus</name>
    <dbReference type="NCBI Taxonomy" id="904363"/>
    <lineage>
        <taxon>Eukaryota</taxon>
        <taxon>Viridiplantae</taxon>
        <taxon>Chlorophyta</taxon>
        <taxon>core chlorophytes</taxon>
        <taxon>Trebouxiophyceae</taxon>
        <taxon>Chlorellales</taxon>
        <taxon>Chlorellaceae</taxon>
        <taxon>Apatococcus</taxon>
    </lineage>
</organism>
<dbReference type="Gene3D" id="2.60.40.790">
    <property type="match status" value="1"/>
</dbReference>
<keyword evidence="1" id="KW-0346">Stress response</keyword>